<feature type="compositionally biased region" description="Low complexity" evidence="1">
    <location>
        <begin position="56"/>
        <end position="65"/>
    </location>
</feature>
<proteinExistence type="predicted"/>
<evidence type="ECO:0000313" key="3">
    <source>
        <dbReference type="Proteomes" id="UP000285060"/>
    </source>
</evidence>
<dbReference type="AlphaFoldDB" id="A0A3R6Z2Y2"/>
<evidence type="ECO:0000256" key="1">
    <source>
        <dbReference type="SAM" id="MobiDB-lite"/>
    </source>
</evidence>
<keyword evidence="3" id="KW-1185">Reference proteome</keyword>
<evidence type="ECO:0000313" key="2">
    <source>
        <dbReference type="EMBL" id="RHY28735.1"/>
    </source>
</evidence>
<comment type="caution">
    <text evidence="2">The sequence shown here is derived from an EMBL/GenBank/DDBJ whole genome shotgun (WGS) entry which is preliminary data.</text>
</comment>
<reference evidence="2 3" key="1">
    <citation type="submission" date="2018-08" db="EMBL/GenBank/DDBJ databases">
        <title>Aphanomyces genome sequencing and annotation.</title>
        <authorList>
            <person name="Minardi D."/>
            <person name="Oidtmann B."/>
            <person name="Van Der Giezen M."/>
            <person name="Studholme D.J."/>
        </authorList>
    </citation>
    <scope>NUCLEOTIDE SEQUENCE [LARGE SCALE GENOMIC DNA]</scope>
    <source>
        <strain evidence="2 3">NJM0002</strain>
    </source>
</reference>
<protein>
    <recommendedName>
        <fullName evidence="4">START domain-containing protein</fullName>
    </recommendedName>
</protein>
<dbReference type="EMBL" id="QUSY01000536">
    <property type="protein sequence ID" value="RHY28735.1"/>
    <property type="molecule type" value="Genomic_DNA"/>
</dbReference>
<gene>
    <name evidence="2" type="ORF">DYB32_005745</name>
</gene>
<feature type="region of interest" description="Disordered" evidence="1">
    <location>
        <begin position="55"/>
        <end position="88"/>
    </location>
</feature>
<name>A0A3R6Z2Y2_9STRA</name>
<organism evidence="2 3">
    <name type="scientific">Aphanomyces invadans</name>
    <dbReference type="NCBI Taxonomy" id="157072"/>
    <lineage>
        <taxon>Eukaryota</taxon>
        <taxon>Sar</taxon>
        <taxon>Stramenopiles</taxon>
        <taxon>Oomycota</taxon>
        <taxon>Saprolegniomycetes</taxon>
        <taxon>Saprolegniales</taxon>
        <taxon>Verrucalvaceae</taxon>
        <taxon>Aphanomyces</taxon>
    </lineage>
</organism>
<evidence type="ECO:0008006" key="4">
    <source>
        <dbReference type="Google" id="ProtNLM"/>
    </source>
</evidence>
<accession>A0A3R6Z2Y2</accession>
<sequence length="451" mass="51498">MESSLLFLDTMPLDEALATTYDVDAMLMDDFDIFAPSTVSNNASAAKVLSSGIHYSTTDSTSTSSEQDAPIVLGGEPARPKKINHSRKRQREELEYLRSKVDELEQHLRIVAQVKSMEIVNETPWQKMANQMRIAKQTALNENDKLRHELEEQIEFGKALQALMKKRPKLTVLPTLESEQWRVLKLVKEPMLRRRAVHEIYQQQYQLTDSAMVDGGLLDRIDELESYVPRLTKGNADLVLQVAFCETKRYAFDVVSEMAWALLQSGCGAKLKPSFEVSRAVIDVRRADWGVQMLEKFDYNSAYIRIEKKWNDDMSHQANCLYKRFTEPDRDVIVCRSVLEDELHPFDQGALVLNKSAWFVIEKLDGGKACRLKFFQKSTLPMLQTANGTRSDAESASRYFRVGTVTDTVLDSLKTMIKEFSDVMHTLLANYNGNIADTFKQVNALMRINEQ</sequence>
<dbReference type="Proteomes" id="UP000285060">
    <property type="component" value="Unassembled WGS sequence"/>
</dbReference>
<dbReference type="VEuPathDB" id="FungiDB:H310_09376"/>